<evidence type="ECO:0000313" key="2">
    <source>
        <dbReference type="EMBL" id="TFK42127.1"/>
    </source>
</evidence>
<sequence length="126" mass="13414">MVFHHVGFIVSSLSEAKKFYLAALAPLGYKELHSIEGIVAGLGANGASDLWLVNVKGPDDSPTKGLHLAFKAESREVVDQFYEAALKAGGKDNGAPGERTSISSTPGYYAAYIHDLEGNNIEVVHV</sequence>
<dbReference type="AlphaFoldDB" id="A0A5C3MB54"/>
<dbReference type="InterPro" id="IPR037523">
    <property type="entry name" value="VOC_core"/>
</dbReference>
<feature type="domain" description="VOC" evidence="1">
    <location>
        <begin position="2"/>
        <end position="126"/>
    </location>
</feature>
<dbReference type="InterPro" id="IPR029068">
    <property type="entry name" value="Glyas_Bleomycin-R_OHBP_Dase"/>
</dbReference>
<keyword evidence="3" id="KW-1185">Reference proteome</keyword>
<protein>
    <submittedName>
        <fullName evidence="2">Glyoxalase/bleomycin resistance protein/dioxygenase</fullName>
    </submittedName>
</protein>
<dbReference type="InterPro" id="IPR004360">
    <property type="entry name" value="Glyas_Fos-R_dOase_dom"/>
</dbReference>
<dbReference type="SUPFAM" id="SSF54593">
    <property type="entry name" value="Glyoxalase/Bleomycin resistance protein/Dihydroxybiphenyl dioxygenase"/>
    <property type="match status" value="1"/>
</dbReference>
<organism evidence="2 3">
    <name type="scientific">Crucibulum laeve</name>
    <dbReference type="NCBI Taxonomy" id="68775"/>
    <lineage>
        <taxon>Eukaryota</taxon>
        <taxon>Fungi</taxon>
        <taxon>Dikarya</taxon>
        <taxon>Basidiomycota</taxon>
        <taxon>Agaricomycotina</taxon>
        <taxon>Agaricomycetes</taxon>
        <taxon>Agaricomycetidae</taxon>
        <taxon>Agaricales</taxon>
        <taxon>Agaricineae</taxon>
        <taxon>Nidulariaceae</taxon>
        <taxon>Crucibulum</taxon>
    </lineage>
</organism>
<reference evidence="2 3" key="1">
    <citation type="journal article" date="2019" name="Nat. Ecol. Evol.">
        <title>Megaphylogeny resolves global patterns of mushroom evolution.</title>
        <authorList>
            <person name="Varga T."/>
            <person name="Krizsan K."/>
            <person name="Foldi C."/>
            <person name="Dima B."/>
            <person name="Sanchez-Garcia M."/>
            <person name="Sanchez-Ramirez S."/>
            <person name="Szollosi G.J."/>
            <person name="Szarkandi J.G."/>
            <person name="Papp V."/>
            <person name="Albert L."/>
            <person name="Andreopoulos W."/>
            <person name="Angelini C."/>
            <person name="Antonin V."/>
            <person name="Barry K.W."/>
            <person name="Bougher N.L."/>
            <person name="Buchanan P."/>
            <person name="Buyck B."/>
            <person name="Bense V."/>
            <person name="Catcheside P."/>
            <person name="Chovatia M."/>
            <person name="Cooper J."/>
            <person name="Damon W."/>
            <person name="Desjardin D."/>
            <person name="Finy P."/>
            <person name="Geml J."/>
            <person name="Haridas S."/>
            <person name="Hughes K."/>
            <person name="Justo A."/>
            <person name="Karasinski D."/>
            <person name="Kautmanova I."/>
            <person name="Kiss B."/>
            <person name="Kocsube S."/>
            <person name="Kotiranta H."/>
            <person name="LaButti K.M."/>
            <person name="Lechner B.E."/>
            <person name="Liimatainen K."/>
            <person name="Lipzen A."/>
            <person name="Lukacs Z."/>
            <person name="Mihaltcheva S."/>
            <person name="Morgado L.N."/>
            <person name="Niskanen T."/>
            <person name="Noordeloos M.E."/>
            <person name="Ohm R.A."/>
            <person name="Ortiz-Santana B."/>
            <person name="Ovrebo C."/>
            <person name="Racz N."/>
            <person name="Riley R."/>
            <person name="Savchenko A."/>
            <person name="Shiryaev A."/>
            <person name="Soop K."/>
            <person name="Spirin V."/>
            <person name="Szebenyi C."/>
            <person name="Tomsovsky M."/>
            <person name="Tulloss R.E."/>
            <person name="Uehling J."/>
            <person name="Grigoriev I.V."/>
            <person name="Vagvolgyi C."/>
            <person name="Papp T."/>
            <person name="Martin F.M."/>
            <person name="Miettinen O."/>
            <person name="Hibbett D.S."/>
            <person name="Nagy L.G."/>
        </authorList>
    </citation>
    <scope>NUCLEOTIDE SEQUENCE [LARGE SCALE GENOMIC DNA]</scope>
    <source>
        <strain evidence="2 3">CBS 166.37</strain>
    </source>
</reference>
<gene>
    <name evidence="2" type="ORF">BDQ12DRAFT_645601</name>
</gene>
<evidence type="ECO:0000313" key="3">
    <source>
        <dbReference type="Proteomes" id="UP000308652"/>
    </source>
</evidence>
<keyword evidence="2" id="KW-0223">Dioxygenase</keyword>
<dbReference type="Pfam" id="PF00903">
    <property type="entry name" value="Glyoxalase"/>
    <property type="match status" value="1"/>
</dbReference>
<dbReference type="PANTHER" id="PTHR35006:SF2">
    <property type="entry name" value="GLYOXALASE FAMILY PROTEIN (AFU_ORTHOLOGUE AFUA_5G14830)"/>
    <property type="match status" value="1"/>
</dbReference>
<proteinExistence type="predicted"/>
<evidence type="ECO:0000259" key="1">
    <source>
        <dbReference type="PROSITE" id="PS51819"/>
    </source>
</evidence>
<dbReference type="OrthoDB" id="10249419at2759"/>
<dbReference type="GO" id="GO:0051213">
    <property type="term" value="F:dioxygenase activity"/>
    <property type="evidence" value="ECO:0007669"/>
    <property type="project" value="UniProtKB-KW"/>
</dbReference>
<dbReference type="PROSITE" id="PS51819">
    <property type="entry name" value="VOC"/>
    <property type="match status" value="1"/>
</dbReference>
<dbReference type="Proteomes" id="UP000308652">
    <property type="component" value="Unassembled WGS sequence"/>
</dbReference>
<name>A0A5C3MB54_9AGAR</name>
<dbReference type="Gene3D" id="3.10.180.10">
    <property type="entry name" value="2,3-Dihydroxybiphenyl 1,2-Dioxygenase, domain 1"/>
    <property type="match status" value="1"/>
</dbReference>
<accession>A0A5C3MB54</accession>
<dbReference type="PANTHER" id="PTHR35006">
    <property type="entry name" value="GLYOXALASE FAMILY PROTEIN (AFU_ORTHOLOGUE AFUA_5G14830)"/>
    <property type="match status" value="1"/>
</dbReference>
<dbReference type="CDD" id="cd07262">
    <property type="entry name" value="VOC_like"/>
    <property type="match status" value="1"/>
</dbReference>
<keyword evidence="2" id="KW-0560">Oxidoreductase</keyword>
<dbReference type="STRING" id="68775.A0A5C3MB54"/>
<dbReference type="EMBL" id="ML213593">
    <property type="protein sequence ID" value="TFK42127.1"/>
    <property type="molecule type" value="Genomic_DNA"/>
</dbReference>